<dbReference type="PANTHER" id="PTHR43825">
    <property type="entry name" value="PYRUVATE DEHYDROGENASE E1 COMPONENT"/>
    <property type="match status" value="1"/>
</dbReference>
<accession>A0A6H1WUE3</accession>
<sequence length="649" mass="71527">MRKLNPEVLELSAEERQWFEEAFRRCARRVLLATTLAGSGHPGGSLSTLPSLLMVYALARVNPENPRDPERDRVVISHGHISPGVYSVLAEYGFFPEEPFLLEFRRAGSAFAGHVEQAVPGVEWNTGNLGQGLSAACGMARAAKLKGKAFRVFCLMGDGEQQKGQVIEARRWAVKFGLNNLCVIVDVNGLQIGGDTYQVMPQDLAAEIEATGWNVLEVNGHDFEALYRSLRNFLTGEVPRSDRPTAILARTVMGHGVSFMENDARWHGMPLPPDLCRQALAELGFDPEELDQWQERRKNHPVSFPHQSHDPEPVEIDPGEPLLYGPEVKTDCRSAYGKALLSLAERNNLPGRPPKILGLTCDLEGSVKMTAFRKHSPAAFHESGIQEHHTAAVSGALSREGFLVFFSTFGVFAVDEVYNQLRLNVLNRTALKIVSTHLGADVGEDGPTHQCVDYLGLLLSLKDFEIYLPADPNQTDRIVRFAATRPGNVFVGMGRSKVPVILDEEGRPFFGPDYRFEPGQGDWIRQGEHGTFVTYGTMVSRCLAAREILSQRGLSVGVLNLASVRPFPREDLLRAAEIGPILIAEDHLVETGLGARCAQELALAGKAVRLRLRGWEEYPSSGKPDELFARAGLDPESLAREMEALIRSA</sequence>
<comment type="similarity">
    <text evidence="4">Belongs to the transketolase family.</text>
</comment>
<keyword evidence="5" id="KW-0786">Thiamine pyrophosphate</keyword>
<evidence type="ECO:0000256" key="1">
    <source>
        <dbReference type="ARBA" id="ARBA00001936"/>
    </source>
</evidence>
<evidence type="ECO:0000256" key="3">
    <source>
        <dbReference type="ARBA" id="ARBA00001964"/>
    </source>
</evidence>
<dbReference type="InterPro" id="IPR009014">
    <property type="entry name" value="Transketo_C/PFOR_II"/>
</dbReference>
<dbReference type="SUPFAM" id="SSF52922">
    <property type="entry name" value="TK C-terminal domain-like"/>
    <property type="match status" value="1"/>
</dbReference>
<dbReference type="Pfam" id="PF02780">
    <property type="entry name" value="Transketolase_C"/>
    <property type="match status" value="1"/>
</dbReference>
<evidence type="ECO:0000313" key="7">
    <source>
        <dbReference type="EMBL" id="QJA06726.1"/>
    </source>
</evidence>
<evidence type="ECO:0000259" key="6">
    <source>
        <dbReference type="SMART" id="SM00861"/>
    </source>
</evidence>
<dbReference type="GO" id="GO:0004802">
    <property type="term" value="F:transketolase activity"/>
    <property type="evidence" value="ECO:0007669"/>
    <property type="project" value="UniProtKB-EC"/>
</dbReference>
<dbReference type="NCBIfam" id="NF004556">
    <property type="entry name" value="PRK05899.2-2"/>
    <property type="match status" value="1"/>
</dbReference>
<dbReference type="SMART" id="SM00861">
    <property type="entry name" value="Transket_pyr"/>
    <property type="match status" value="1"/>
</dbReference>
<dbReference type="FunFam" id="3.40.50.970:FF:000129">
    <property type="entry name" value="Transketolase"/>
    <property type="match status" value="1"/>
</dbReference>
<comment type="cofactor">
    <cofactor evidence="1">
        <name>Mn(2+)</name>
        <dbReference type="ChEBI" id="CHEBI:29035"/>
    </cofactor>
</comment>
<gene>
    <name evidence="7" type="ORF">FVE67_07935</name>
</gene>
<dbReference type="EMBL" id="CP042909">
    <property type="protein sequence ID" value="QJA06726.1"/>
    <property type="molecule type" value="Genomic_DNA"/>
</dbReference>
<dbReference type="InterPro" id="IPR051157">
    <property type="entry name" value="PDH/Transketolase"/>
</dbReference>
<dbReference type="KEGG" id="tmai:FVE67_07935"/>
<protein>
    <submittedName>
        <fullName evidence="7">Transketolase</fullName>
        <ecNumber evidence="7">2.2.1.1</ecNumber>
    </submittedName>
</protein>
<dbReference type="Pfam" id="PF02779">
    <property type="entry name" value="Transket_pyr"/>
    <property type="match status" value="1"/>
</dbReference>
<name>A0A6H1WUE3_9BACT</name>
<dbReference type="CDD" id="cd02012">
    <property type="entry name" value="TPP_TK"/>
    <property type="match status" value="1"/>
</dbReference>
<evidence type="ECO:0000256" key="4">
    <source>
        <dbReference type="ARBA" id="ARBA00007131"/>
    </source>
</evidence>
<dbReference type="InterPro" id="IPR005474">
    <property type="entry name" value="Transketolase_N"/>
</dbReference>
<evidence type="ECO:0000256" key="2">
    <source>
        <dbReference type="ARBA" id="ARBA00001946"/>
    </source>
</evidence>
<proteinExistence type="inferred from homology"/>
<dbReference type="Gene3D" id="3.40.50.920">
    <property type="match status" value="1"/>
</dbReference>
<dbReference type="EC" id="2.2.1.1" evidence="7"/>
<dbReference type="InterPro" id="IPR029061">
    <property type="entry name" value="THDP-binding"/>
</dbReference>
<dbReference type="RefSeq" id="WP_168720079.1">
    <property type="nucleotide sequence ID" value="NZ_CP042909.1"/>
</dbReference>
<dbReference type="PANTHER" id="PTHR43825:SF1">
    <property type="entry name" value="TRANSKETOLASE-LIKE PYRIMIDINE-BINDING DOMAIN-CONTAINING PROTEIN"/>
    <property type="match status" value="1"/>
</dbReference>
<dbReference type="GO" id="GO:0005737">
    <property type="term" value="C:cytoplasm"/>
    <property type="evidence" value="ECO:0007669"/>
    <property type="project" value="UniProtKB-ARBA"/>
</dbReference>
<comment type="cofactor">
    <cofactor evidence="2">
        <name>Mg(2+)</name>
        <dbReference type="ChEBI" id="CHEBI:18420"/>
    </cofactor>
</comment>
<comment type="cofactor">
    <cofactor evidence="3">
        <name>thiamine diphosphate</name>
        <dbReference type="ChEBI" id="CHEBI:58937"/>
    </cofactor>
</comment>
<feature type="domain" description="Transketolase-like pyrimidine-binding" evidence="6">
    <location>
        <begin position="330"/>
        <end position="500"/>
    </location>
</feature>
<dbReference type="InterPro" id="IPR033248">
    <property type="entry name" value="Transketolase_C"/>
</dbReference>
<keyword evidence="7" id="KW-0808">Transferase</keyword>
<dbReference type="InterPro" id="IPR005475">
    <property type="entry name" value="Transketolase-like_Pyr-bd"/>
</dbReference>
<evidence type="ECO:0000256" key="5">
    <source>
        <dbReference type="ARBA" id="ARBA00023052"/>
    </source>
</evidence>
<dbReference type="CDD" id="cd07033">
    <property type="entry name" value="TPP_PYR_DXS_TK_like"/>
    <property type="match status" value="1"/>
</dbReference>
<dbReference type="AlphaFoldDB" id="A0A6H1WUE3"/>
<dbReference type="Proteomes" id="UP000501253">
    <property type="component" value="Chromosome"/>
</dbReference>
<dbReference type="SUPFAM" id="SSF52518">
    <property type="entry name" value="Thiamin diphosphate-binding fold (THDP-binding)"/>
    <property type="match status" value="2"/>
</dbReference>
<keyword evidence="8" id="KW-1185">Reference proteome</keyword>
<dbReference type="Gene3D" id="3.40.50.970">
    <property type="match status" value="2"/>
</dbReference>
<organism evidence="7 8">
    <name type="scientific">Thermosulfurimonas marina</name>
    <dbReference type="NCBI Taxonomy" id="2047767"/>
    <lineage>
        <taxon>Bacteria</taxon>
        <taxon>Pseudomonadati</taxon>
        <taxon>Thermodesulfobacteriota</taxon>
        <taxon>Thermodesulfobacteria</taxon>
        <taxon>Thermodesulfobacteriales</taxon>
        <taxon>Thermodesulfobacteriaceae</taxon>
        <taxon>Thermosulfurimonas</taxon>
    </lineage>
</organism>
<dbReference type="Pfam" id="PF00456">
    <property type="entry name" value="Transketolase_N"/>
    <property type="match status" value="1"/>
</dbReference>
<evidence type="ECO:0000313" key="8">
    <source>
        <dbReference type="Proteomes" id="UP000501253"/>
    </source>
</evidence>
<reference evidence="7 8" key="1">
    <citation type="submission" date="2019-08" db="EMBL/GenBank/DDBJ databases">
        <title>Complete genome sequence of Thermosulfurimonas marina SU872T, an anaerobic thermophilic chemolithoautotrophic bacterium isolated from a shallow marine hydrothermal vent.</title>
        <authorList>
            <person name="Allioux M."/>
            <person name="Jebbar M."/>
            <person name="Slobodkina G."/>
            <person name="Slobodkin A."/>
            <person name="Moalic Y."/>
            <person name="Frolova A."/>
            <person name="Shao Z."/>
            <person name="Alain K."/>
        </authorList>
    </citation>
    <scope>NUCLEOTIDE SEQUENCE [LARGE SCALE GENOMIC DNA]</scope>
    <source>
        <strain evidence="7 8">SU872</strain>
    </source>
</reference>